<organism evidence="5 6">
    <name type="scientific">Pseudonocardia saturnea</name>
    <dbReference type="NCBI Taxonomy" id="33909"/>
    <lineage>
        <taxon>Bacteria</taxon>
        <taxon>Bacillati</taxon>
        <taxon>Actinomycetota</taxon>
        <taxon>Actinomycetes</taxon>
        <taxon>Pseudonocardiales</taxon>
        <taxon>Pseudonocardiaceae</taxon>
        <taxon>Pseudonocardia</taxon>
    </lineage>
</organism>
<evidence type="ECO:0000256" key="2">
    <source>
        <dbReference type="ARBA" id="ARBA00023125"/>
    </source>
</evidence>
<dbReference type="InterPro" id="IPR036388">
    <property type="entry name" value="WH-like_DNA-bd_sf"/>
</dbReference>
<dbReference type="NCBIfam" id="NF033788">
    <property type="entry name" value="HTH_metalloreg"/>
    <property type="match status" value="1"/>
</dbReference>
<dbReference type="PRINTS" id="PR00778">
    <property type="entry name" value="HTHARSR"/>
</dbReference>
<keyword evidence="6" id="KW-1185">Reference proteome</keyword>
<dbReference type="InterPro" id="IPR011991">
    <property type="entry name" value="ArsR-like_HTH"/>
</dbReference>
<dbReference type="SUPFAM" id="SSF46785">
    <property type="entry name" value="Winged helix' DNA-binding domain"/>
    <property type="match status" value="1"/>
</dbReference>
<proteinExistence type="predicted"/>
<sequence>MAQLLQLSWGVVDEPELLDPELLADAAAAFGILSATSRLQIVWLLAAGPRDVGTLATALGQPVAAVSQHLAKLKLAGLVRARRDGRHQIYVIDDPGVVEVVRAVVASRTARRPEAPGERGTA</sequence>
<dbReference type="Pfam" id="PF01022">
    <property type="entry name" value="HTH_5"/>
    <property type="match status" value="1"/>
</dbReference>
<name>A0ABQ0RV06_9PSEU</name>
<reference evidence="5 6" key="1">
    <citation type="submission" date="2019-06" db="EMBL/GenBank/DDBJ databases">
        <title>Whole genome shotgun sequence of Pseudonocardia saturnea NBRC 14499.</title>
        <authorList>
            <person name="Hosoyama A."/>
            <person name="Uohara A."/>
            <person name="Ohji S."/>
            <person name="Ichikawa N."/>
        </authorList>
    </citation>
    <scope>NUCLEOTIDE SEQUENCE [LARGE SCALE GENOMIC DNA]</scope>
    <source>
        <strain evidence="5 6">NBRC 14499</strain>
    </source>
</reference>
<dbReference type="Proteomes" id="UP000320693">
    <property type="component" value="Unassembled WGS sequence"/>
</dbReference>
<dbReference type="InterPro" id="IPR051011">
    <property type="entry name" value="Metal_resp_trans_reg"/>
</dbReference>
<dbReference type="InterPro" id="IPR001845">
    <property type="entry name" value="HTH_ArsR_DNA-bd_dom"/>
</dbReference>
<evidence type="ECO:0000256" key="3">
    <source>
        <dbReference type="ARBA" id="ARBA00023163"/>
    </source>
</evidence>
<dbReference type="PANTHER" id="PTHR43132">
    <property type="entry name" value="ARSENICAL RESISTANCE OPERON REPRESSOR ARSR-RELATED"/>
    <property type="match status" value="1"/>
</dbReference>
<accession>A0ABQ0RV06</accession>
<keyword evidence="2" id="KW-0238">DNA-binding</keyword>
<evidence type="ECO:0000259" key="4">
    <source>
        <dbReference type="PROSITE" id="PS50987"/>
    </source>
</evidence>
<dbReference type="InterPro" id="IPR036390">
    <property type="entry name" value="WH_DNA-bd_sf"/>
</dbReference>
<comment type="caution">
    <text evidence="5">The sequence shown here is derived from an EMBL/GenBank/DDBJ whole genome shotgun (WGS) entry which is preliminary data.</text>
</comment>
<keyword evidence="1" id="KW-0805">Transcription regulation</keyword>
<evidence type="ECO:0000313" key="5">
    <source>
        <dbReference type="EMBL" id="GEC24513.1"/>
    </source>
</evidence>
<dbReference type="Gene3D" id="1.10.10.10">
    <property type="entry name" value="Winged helix-like DNA-binding domain superfamily/Winged helix DNA-binding domain"/>
    <property type="match status" value="1"/>
</dbReference>
<dbReference type="PROSITE" id="PS50987">
    <property type="entry name" value="HTH_ARSR_2"/>
    <property type="match status" value="1"/>
</dbReference>
<gene>
    <name evidence="5" type="ORF">PSA01_15420</name>
</gene>
<dbReference type="SMART" id="SM00418">
    <property type="entry name" value="HTH_ARSR"/>
    <property type="match status" value="1"/>
</dbReference>
<dbReference type="CDD" id="cd00090">
    <property type="entry name" value="HTH_ARSR"/>
    <property type="match status" value="1"/>
</dbReference>
<evidence type="ECO:0000256" key="1">
    <source>
        <dbReference type="ARBA" id="ARBA00023015"/>
    </source>
</evidence>
<protein>
    <recommendedName>
        <fullName evidence="4">HTH arsR-type domain-containing protein</fullName>
    </recommendedName>
</protein>
<keyword evidence="3" id="KW-0804">Transcription</keyword>
<feature type="domain" description="HTH arsR-type" evidence="4">
    <location>
        <begin position="18"/>
        <end position="112"/>
    </location>
</feature>
<evidence type="ECO:0000313" key="6">
    <source>
        <dbReference type="Proteomes" id="UP000320693"/>
    </source>
</evidence>
<dbReference type="EMBL" id="BJNH01000016">
    <property type="protein sequence ID" value="GEC24513.1"/>
    <property type="molecule type" value="Genomic_DNA"/>
</dbReference>
<dbReference type="PANTHER" id="PTHR43132:SF8">
    <property type="entry name" value="HTH-TYPE TRANSCRIPTIONAL REGULATOR KMTR"/>
    <property type="match status" value="1"/>
</dbReference>